<dbReference type="FunFam" id="3.50.50.80:FF:000002">
    <property type="entry name" value="SUMO-activating enzyme subunit 2"/>
    <property type="match status" value="1"/>
</dbReference>
<dbReference type="GO" id="GO:0005634">
    <property type="term" value="C:nucleus"/>
    <property type="evidence" value="ECO:0007669"/>
    <property type="project" value="TreeGrafter"/>
</dbReference>
<dbReference type="GO" id="GO:0005524">
    <property type="term" value="F:ATP binding"/>
    <property type="evidence" value="ECO:0007669"/>
    <property type="project" value="UniProtKB-UniRule"/>
</dbReference>
<evidence type="ECO:0000256" key="4">
    <source>
        <dbReference type="RuleBase" id="RU368009"/>
    </source>
</evidence>
<dbReference type="AlphaFoldDB" id="H2AYU7"/>
<comment type="catalytic activity">
    <reaction evidence="4">
        <text>ATP + [NEDD8 protein] + [E1 NEDD8-activating enzyme]-L-cysteine = AMP + diphosphate + [E1 NEDD8-activating enzyme]-S-[NEDD8 protein]-yl-L-cysteine.</text>
        <dbReference type="EC" id="6.2.1.64"/>
    </reaction>
</comment>
<dbReference type="GeneID" id="13887500"/>
<proteinExistence type="inferred from homology"/>
<dbReference type="Proteomes" id="UP000005220">
    <property type="component" value="Chromosome 8"/>
</dbReference>
<dbReference type="FunCoup" id="H2AYU7">
    <property type="interactions" value="1297"/>
</dbReference>
<sequence>MECNVLILGAGGLGCEILKNLVMLNVSHIHIIDMDTIELTNLNRQFLFNDNDIGKPKSLVASEYIEREFNVPVQHFVGDLTHLDEEFYKQFDFIISGLDSIQPRRFINEMIIRIAKATSFQKCITLIDGGMEGLKGHIKTIIPGITACWECSLSTLPNKDASQDMVPMCTIVNNPRNLQHVIEYVINVMVPVDKLNLDDSRDTKLLFDECMKRAQNFSIDTTELTVSYMLGIIKRIIPSVSTMNAMVAAGCCNELVKIYHDLIVIDEKTGSLKSNNFTVINGSSGCYSYSFQFERLPDCTVCSDL</sequence>
<dbReference type="PANTHER" id="PTHR10953">
    <property type="entry name" value="UBIQUITIN-ACTIVATING ENZYME E1"/>
    <property type="match status" value="1"/>
</dbReference>
<dbReference type="InterPro" id="IPR035985">
    <property type="entry name" value="Ubiquitin-activating_enz"/>
</dbReference>
<evidence type="ECO:0000313" key="6">
    <source>
        <dbReference type="EMBL" id="CCF59503.1"/>
    </source>
</evidence>
<accession>H2AYU7</accession>
<evidence type="ECO:0000259" key="5">
    <source>
        <dbReference type="Pfam" id="PF00899"/>
    </source>
</evidence>
<dbReference type="EMBL" id="HE650828">
    <property type="protein sequence ID" value="CCF59503.1"/>
    <property type="molecule type" value="Genomic_DNA"/>
</dbReference>
<feature type="domain" description="THIF-type NAD/FAD binding fold" evidence="5">
    <location>
        <begin position="3"/>
        <end position="266"/>
    </location>
</feature>
<dbReference type="Pfam" id="PF00899">
    <property type="entry name" value="ThiF"/>
    <property type="match status" value="1"/>
</dbReference>
<dbReference type="InterPro" id="IPR023318">
    <property type="entry name" value="Ub_act_enz_dom_a_sf"/>
</dbReference>
<keyword evidence="2 4" id="KW-0833">Ubl conjugation pathway</keyword>
<reference evidence="6 7" key="1">
    <citation type="journal article" date="2011" name="Proc. Natl. Acad. Sci. U.S.A.">
        <title>Evolutionary erosion of yeast sex chromosomes by mating-type switching accidents.</title>
        <authorList>
            <person name="Gordon J.L."/>
            <person name="Armisen D."/>
            <person name="Proux-Wera E."/>
            <person name="Oheigeartaigh S.S."/>
            <person name="Byrne K.P."/>
            <person name="Wolfe K.H."/>
        </authorList>
    </citation>
    <scope>NUCLEOTIDE SEQUENCE [LARGE SCALE GENOMIC DNA]</scope>
    <source>
        <strain evidence="7">ATCC 22294 / BCRC 22015 / CBS 2517 / CECT 1963 / NBRC 1671 / NRRL Y-8276</strain>
    </source>
</reference>
<dbReference type="InterPro" id="IPR000594">
    <property type="entry name" value="ThiF_NAD_FAD-bd"/>
</dbReference>
<dbReference type="Gene3D" id="3.40.50.720">
    <property type="entry name" value="NAD(P)-binding Rossmann-like Domain"/>
    <property type="match status" value="1"/>
</dbReference>
<dbReference type="KEGG" id="kaf:KAFR_0H00930"/>
<dbReference type="PANTHER" id="PTHR10953:SF6">
    <property type="entry name" value="NEDD8-ACTIVATING ENZYME E1 CATALYTIC SUBUNIT"/>
    <property type="match status" value="1"/>
</dbReference>
<keyword evidence="3 4" id="KW-0067">ATP-binding</keyword>
<dbReference type="GO" id="GO:0120123">
    <property type="term" value="C:ubiquitin activating enzyme complex"/>
    <property type="evidence" value="ECO:0007669"/>
    <property type="project" value="EnsemblFungi"/>
</dbReference>
<dbReference type="Gene3D" id="1.10.10.520">
    <property type="entry name" value="Ubiquitin activating enzymes (Uba3). Chain: B, domain 2"/>
    <property type="match status" value="1"/>
</dbReference>
<evidence type="ECO:0000256" key="1">
    <source>
        <dbReference type="ARBA" id="ARBA00022741"/>
    </source>
</evidence>
<protein>
    <recommendedName>
        <fullName evidence="4">NEDD8-activating enzyme E1 catalytic subunit</fullName>
        <ecNumber evidence="4">6.2.1.64</ecNumber>
    </recommendedName>
</protein>
<dbReference type="OrthoDB" id="10255449at2759"/>
<dbReference type="eggNOG" id="KOG2015">
    <property type="taxonomic scope" value="Eukaryota"/>
</dbReference>
<gene>
    <name evidence="6" type="primary">KAFR0H00930</name>
    <name evidence="6" type="ORF">KAFR_0H00930</name>
</gene>
<dbReference type="EC" id="6.2.1.64" evidence="4"/>
<name>H2AYU7_KAZAF</name>
<dbReference type="SUPFAM" id="SSF69572">
    <property type="entry name" value="Activating enzymes of the ubiquitin-like proteins"/>
    <property type="match status" value="1"/>
</dbReference>
<dbReference type="STRING" id="1071382.H2AYU7"/>
<keyword evidence="1 4" id="KW-0547">Nucleotide-binding</keyword>
<dbReference type="GO" id="GO:0045116">
    <property type="term" value="P:protein neddylation"/>
    <property type="evidence" value="ECO:0007669"/>
    <property type="project" value="UniProtKB-UniRule"/>
</dbReference>
<keyword evidence="7" id="KW-1185">Reference proteome</keyword>
<dbReference type="HOGENOM" id="CLU_013325_13_0_1"/>
<evidence type="ECO:0000256" key="3">
    <source>
        <dbReference type="ARBA" id="ARBA00022840"/>
    </source>
</evidence>
<comment type="function">
    <text evidence="4">Catalytic subunit of the dimeric E1 enzyme, which activates NEDD8.</text>
</comment>
<dbReference type="InterPro" id="IPR045886">
    <property type="entry name" value="ThiF/MoeB/HesA"/>
</dbReference>
<dbReference type="RefSeq" id="XP_003958638.1">
    <property type="nucleotide sequence ID" value="XM_003958589.1"/>
</dbReference>
<dbReference type="GO" id="GO:0019781">
    <property type="term" value="F:NEDD8 activating enzyme activity"/>
    <property type="evidence" value="ECO:0007669"/>
    <property type="project" value="UniProtKB-UniRule"/>
</dbReference>
<keyword evidence="4" id="KW-0436">Ligase</keyword>
<dbReference type="InParanoid" id="H2AYU7"/>
<evidence type="ECO:0000313" key="7">
    <source>
        <dbReference type="Proteomes" id="UP000005220"/>
    </source>
</evidence>
<organism evidence="6 7">
    <name type="scientific">Kazachstania africana (strain ATCC 22294 / BCRC 22015 / CBS 2517 / CECT 1963 / NBRC 1671 / NRRL Y-8276)</name>
    <name type="common">Yeast</name>
    <name type="synonym">Kluyveromyces africanus</name>
    <dbReference type="NCBI Taxonomy" id="1071382"/>
    <lineage>
        <taxon>Eukaryota</taxon>
        <taxon>Fungi</taxon>
        <taxon>Dikarya</taxon>
        <taxon>Ascomycota</taxon>
        <taxon>Saccharomycotina</taxon>
        <taxon>Saccharomycetes</taxon>
        <taxon>Saccharomycetales</taxon>
        <taxon>Saccharomycetaceae</taxon>
        <taxon>Kazachstania</taxon>
    </lineage>
</organism>
<dbReference type="UniPathway" id="UPA00885"/>
<evidence type="ECO:0000256" key="2">
    <source>
        <dbReference type="ARBA" id="ARBA00022786"/>
    </source>
</evidence>
<comment type="pathway">
    <text evidence="4">Protein modification; protein neddylation.</text>
</comment>
<comment type="similarity">
    <text evidence="4">Belongs to the ubiquitin-activating E1 family. UBA3 subfamily.</text>
</comment>
<dbReference type="GO" id="GO:0005737">
    <property type="term" value="C:cytoplasm"/>
    <property type="evidence" value="ECO:0007669"/>
    <property type="project" value="TreeGrafter"/>
</dbReference>